<accession>A0A1D8S5K7</accession>
<proteinExistence type="predicted"/>
<keyword evidence="1" id="KW-0812">Transmembrane</keyword>
<protein>
    <submittedName>
        <fullName evidence="2">Uncharacterized protein</fullName>
    </submittedName>
</protein>
<dbReference type="EMBL" id="CP016070">
    <property type="protein sequence ID" value="AOW80640.1"/>
    <property type="molecule type" value="Genomic_DNA"/>
</dbReference>
<dbReference type="KEGG" id="halh:HTSR_1464"/>
<evidence type="ECO:0000313" key="2">
    <source>
        <dbReference type="EMBL" id="AOW80640.1"/>
    </source>
</evidence>
<feature type="transmembrane region" description="Helical" evidence="1">
    <location>
        <begin position="12"/>
        <end position="29"/>
    </location>
</feature>
<dbReference type="GeneID" id="29829456"/>
<reference evidence="2 3" key="1">
    <citation type="submission" date="2016-06" db="EMBL/GenBank/DDBJ databases">
        <title>Discovery of anaerobic lithoheterotrophic haloarchaeon capable of sulfur respiration by hydrogen and formate.</title>
        <authorList>
            <person name="Sorokin D.Y."/>
            <person name="Kublanov I.V."/>
            <person name="Roman P."/>
            <person name="Sinninghe Damste J.S."/>
            <person name="Golyshin P.N."/>
            <person name="Rojo D."/>
            <person name="Ciordia S."/>
            <person name="Mena Md.C."/>
            <person name="Ferrer M."/>
            <person name="Smedile F."/>
            <person name="Messina E."/>
            <person name="La Cono V."/>
            <person name="Yakimov M.M."/>
        </authorList>
    </citation>
    <scope>NUCLEOTIDE SEQUENCE [LARGE SCALE GENOMIC DNA]</scope>
    <source>
        <strain evidence="2 3">HTSR1</strain>
    </source>
</reference>
<dbReference type="Proteomes" id="UP000185608">
    <property type="component" value="Chromosome"/>
</dbReference>
<evidence type="ECO:0000313" key="3">
    <source>
        <dbReference type="Proteomes" id="UP000185608"/>
    </source>
</evidence>
<dbReference type="RefSeq" id="WP_070365317.1">
    <property type="nucleotide sequence ID" value="NZ_CP016070.1"/>
</dbReference>
<dbReference type="AlphaFoldDB" id="A0A1D8S5K7"/>
<gene>
    <name evidence="2" type="ORF">HTSR_1464</name>
</gene>
<name>A0A1D8S5K7_9EURY</name>
<organism evidence="2 3">
    <name type="scientific">Halodesulfurarchaeum formicicum</name>
    <dbReference type="NCBI Taxonomy" id="1873524"/>
    <lineage>
        <taxon>Archaea</taxon>
        <taxon>Methanobacteriati</taxon>
        <taxon>Methanobacteriota</taxon>
        <taxon>Stenosarchaea group</taxon>
        <taxon>Halobacteria</taxon>
        <taxon>Halobacteriales</taxon>
        <taxon>Halobacteriaceae</taxon>
        <taxon>Halodesulfurarchaeum</taxon>
    </lineage>
</organism>
<dbReference type="STRING" id="1873524.HSR6_1536"/>
<dbReference type="InterPro" id="IPR055707">
    <property type="entry name" value="DUF7283"/>
</dbReference>
<keyword evidence="1" id="KW-0472">Membrane</keyword>
<dbReference type="Pfam" id="PF23954">
    <property type="entry name" value="DUF7283"/>
    <property type="match status" value="1"/>
</dbReference>
<keyword evidence="1" id="KW-1133">Transmembrane helix</keyword>
<evidence type="ECO:0000256" key="1">
    <source>
        <dbReference type="SAM" id="Phobius"/>
    </source>
</evidence>
<sequence>MFDVPADTTWLWVGLVLVSATMLGVALSLPTAPPDAERTASTIDSVAATDYPGSATIDLRAEAVKIGPERVSLRGAGGTAHADIQYGPVTPVPPNSRLERVLDGQSPASVFDGSIAFAGAAERATGRPASWRENRETLRVRQVTYGEVNRVLVGA</sequence>